<evidence type="ECO:0000256" key="3">
    <source>
        <dbReference type="ARBA" id="ARBA00061308"/>
    </source>
</evidence>
<keyword evidence="2" id="KW-0963">Cytoplasm</keyword>
<dbReference type="AlphaFoldDB" id="A0AAW1V020"/>
<evidence type="ECO:0000256" key="2">
    <source>
        <dbReference type="ARBA" id="ARBA00022490"/>
    </source>
</evidence>
<dbReference type="EMBL" id="JARQZJ010000121">
    <property type="protein sequence ID" value="KAK9888025.1"/>
    <property type="molecule type" value="Genomic_DNA"/>
</dbReference>
<dbReference type="InterPro" id="IPR016024">
    <property type="entry name" value="ARM-type_fold"/>
</dbReference>
<dbReference type="PANTHER" id="PTHR21331">
    <property type="entry name" value="BRCA1-ASSOCIATED ATM ACTIVATOR 1"/>
    <property type="match status" value="1"/>
</dbReference>
<keyword evidence="5" id="KW-1185">Reference proteome</keyword>
<dbReference type="GO" id="GO:0006974">
    <property type="term" value="P:DNA damage response"/>
    <property type="evidence" value="ECO:0007669"/>
    <property type="project" value="InterPro"/>
</dbReference>
<dbReference type="PANTHER" id="PTHR21331:SF2">
    <property type="entry name" value="BRCA1-ASSOCIATED ATM ACTIVATOR 1"/>
    <property type="match status" value="1"/>
</dbReference>
<evidence type="ECO:0000256" key="1">
    <source>
        <dbReference type="ARBA" id="ARBA00004496"/>
    </source>
</evidence>
<dbReference type="GO" id="GO:0005737">
    <property type="term" value="C:cytoplasm"/>
    <property type="evidence" value="ECO:0007669"/>
    <property type="project" value="UniProtKB-SubCell"/>
</dbReference>
<proteinExistence type="inferred from homology"/>
<dbReference type="GO" id="GO:0008283">
    <property type="term" value="P:cell population proliferation"/>
    <property type="evidence" value="ECO:0007669"/>
    <property type="project" value="InterPro"/>
</dbReference>
<comment type="caution">
    <text evidence="4">The sequence shown here is derived from an EMBL/GenBank/DDBJ whole genome shotgun (WGS) entry which is preliminary data.</text>
</comment>
<dbReference type="Proteomes" id="UP001431783">
    <property type="component" value="Unassembled WGS sequence"/>
</dbReference>
<dbReference type="Gene3D" id="1.25.10.10">
    <property type="entry name" value="Leucine-rich Repeat Variant"/>
    <property type="match status" value="1"/>
</dbReference>
<organism evidence="4 5">
    <name type="scientific">Henosepilachna vigintioctopunctata</name>
    <dbReference type="NCBI Taxonomy" id="420089"/>
    <lineage>
        <taxon>Eukaryota</taxon>
        <taxon>Metazoa</taxon>
        <taxon>Ecdysozoa</taxon>
        <taxon>Arthropoda</taxon>
        <taxon>Hexapoda</taxon>
        <taxon>Insecta</taxon>
        <taxon>Pterygota</taxon>
        <taxon>Neoptera</taxon>
        <taxon>Endopterygota</taxon>
        <taxon>Coleoptera</taxon>
        <taxon>Polyphaga</taxon>
        <taxon>Cucujiformia</taxon>
        <taxon>Coccinelloidea</taxon>
        <taxon>Coccinellidae</taxon>
        <taxon>Epilachninae</taxon>
        <taxon>Epilachnini</taxon>
        <taxon>Henosepilachna</taxon>
    </lineage>
</organism>
<sequence>MKLIMGGKENKELSAVILKLPLFPEWILRAIKLWEDNSHVPPDHSISAFTLQLLGLISKNEITFIELLKHDIYNRLIQVLQVRNIYSLPTIKLGFIKLLTSLVAHKSGLEWLVKTSYWENILSISLQNQTIYIIKDGHFFISSFLEAMLCNEELCSRIWKTIVMPLLSKSFDQFRNPENLFEVCDEQIEKSLGPTIHLINDVLKYFFDKSLEYDNMHIKKLNNILLHSEMIESVRSYLYIARNENLTITLGKIGILLLYFSLVKKSDKGILKVDIEKEFMEPMFSLLGIMVETSKVACVTTCLYFILDHWYKLSLKLNVKYQIEKGHFKFEDQFMVHLLMPSFVFCQAACDNIVQWNDLKEEFTLKLFTKLSEISVRWGYKWRDIFQPTDVLNELGPKTIYYILQLKPFLSRDSGVMAFQSLLYLLKHINKVLEINMEYVHLFSKCECNLKILLEALREIITYFNISWNDTLESLCVFQTSVQFSKYSTWPSKIVIADLNLIQVAIKNYLSPDLTLLIDKQYNGEVMLLGSILHTKLHDPEWAVRDSALEVISAIAEASCIEFQSFQKVIVDNDLCNLVLNMSLLDGESFVRASAIKCLNNLVQIDLFWKNHLKDQDIIVKMILLLKQETEGIVRAQAVTLLTTIYRYHDLEPSVQKQIYISMNSAVMDDLHWEVRLNALDFWNERVEQKLKDQGMVDKEFPECTFSPESKKIVKLTVPEIKKRIMRVLDDLSKNACLTILKHSIWDDCDLQVSKKGSEISKHLVDLIQKYNIVVDISLEEESPLSNDSCYSSVMYASPSPSTQNGDDVIDQIMSVSDTYLLKDVYNPGNVCNSNIGVTDVSYRHIVTASEFINLTKKNIGSVSKAKETWVNSLDSFSSLLNDMLENYERSDTNAMDCY</sequence>
<dbReference type="InterPro" id="IPR011989">
    <property type="entry name" value="ARM-like"/>
</dbReference>
<comment type="similarity">
    <text evidence="3">Belongs to the BRAT1 family.</text>
</comment>
<gene>
    <name evidence="4" type="ORF">WA026_000309</name>
</gene>
<evidence type="ECO:0000313" key="5">
    <source>
        <dbReference type="Proteomes" id="UP001431783"/>
    </source>
</evidence>
<evidence type="ECO:0000313" key="4">
    <source>
        <dbReference type="EMBL" id="KAK9888025.1"/>
    </source>
</evidence>
<dbReference type="SUPFAM" id="SSF48371">
    <property type="entry name" value="ARM repeat"/>
    <property type="match status" value="1"/>
</dbReference>
<dbReference type="InterPro" id="IPR038904">
    <property type="entry name" value="BRAT1"/>
</dbReference>
<reference evidence="4 5" key="1">
    <citation type="submission" date="2023-03" db="EMBL/GenBank/DDBJ databases">
        <title>Genome insight into feeding habits of ladybird beetles.</title>
        <authorList>
            <person name="Li H.-S."/>
            <person name="Huang Y.-H."/>
            <person name="Pang H."/>
        </authorList>
    </citation>
    <scope>NUCLEOTIDE SEQUENCE [LARGE SCALE GENOMIC DNA]</scope>
    <source>
        <strain evidence="4">SYSU_2023b</strain>
        <tissue evidence="4">Whole body</tissue>
    </source>
</reference>
<name>A0AAW1V020_9CUCU</name>
<comment type="subcellular location">
    <subcellularLocation>
        <location evidence="1">Cytoplasm</location>
    </subcellularLocation>
</comment>
<accession>A0AAW1V020</accession>
<dbReference type="GO" id="GO:0005634">
    <property type="term" value="C:nucleus"/>
    <property type="evidence" value="ECO:0007669"/>
    <property type="project" value="TreeGrafter"/>
</dbReference>
<protein>
    <submittedName>
        <fullName evidence="4">Uncharacterized protein</fullName>
    </submittedName>
</protein>